<keyword evidence="1" id="KW-0812">Transmembrane</keyword>
<comment type="caution">
    <text evidence="3">The sequence shown here is derived from an EMBL/GenBank/DDBJ whole genome shotgun (WGS) entry which is preliminary data.</text>
</comment>
<proteinExistence type="predicted"/>
<keyword evidence="1" id="KW-0472">Membrane</keyword>
<accession>A0ABS5V955</accession>
<reference evidence="3 4" key="1">
    <citation type="submission" date="2021-05" db="EMBL/GenBank/DDBJ databases">
        <title>Shewanella sp. JM162201.</title>
        <authorList>
            <person name="Xu S."/>
            <person name="Li A."/>
        </authorList>
    </citation>
    <scope>NUCLEOTIDE SEQUENCE [LARGE SCALE GENOMIC DNA]</scope>
    <source>
        <strain evidence="3 4">JM162201</strain>
    </source>
</reference>
<dbReference type="InterPro" id="IPR027783">
    <property type="entry name" value="Bacterial_PH-related"/>
</dbReference>
<evidence type="ECO:0000256" key="1">
    <source>
        <dbReference type="SAM" id="Phobius"/>
    </source>
</evidence>
<name>A0ABS5V955_9GAMM</name>
<dbReference type="Proteomes" id="UP001195903">
    <property type="component" value="Unassembled WGS sequence"/>
</dbReference>
<protein>
    <submittedName>
        <fullName evidence="3">PH domain-containing protein</fullName>
    </submittedName>
</protein>
<keyword evidence="4" id="KW-1185">Reference proteome</keyword>
<keyword evidence="1" id="KW-1133">Transmembrane helix</keyword>
<evidence type="ECO:0000313" key="3">
    <source>
        <dbReference type="EMBL" id="MBT1446528.1"/>
    </source>
</evidence>
<feature type="transmembrane region" description="Helical" evidence="1">
    <location>
        <begin position="15"/>
        <end position="33"/>
    </location>
</feature>
<gene>
    <name evidence="3" type="ORF">KJI95_18700</name>
</gene>
<evidence type="ECO:0000259" key="2">
    <source>
        <dbReference type="Pfam" id="PF10882"/>
    </source>
</evidence>
<feature type="transmembrane region" description="Helical" evidence="1">
    <location>
        <begin position="45"/>
        <end position="65"/>
    </location>
</feature>
<organism evidence="3 4">
    <name type="scientific">Shewanella jiangmenensis</name>
    <dbReference type="NCBI Taxonomy" id="2837387"/>
    <lineage>
        <taxon>Bacteria</taxon>
        <taxon>Pseudomonadati</taxon>
        <taxon>Pseudomonadota</taxon>
        <taxon>Gammaproteobacteria</taxon>
        <taxon>Alteromonadales</taxon>
        <taxon>Shewanellaceae</taxon>
        <taxon>Shewanella</taxon>
    </lineage>
</organism>
<dbReference type="Pfam" id="PF10882">
    <property type="entry name" value="bPH_5"/>
    <property type="match status" value="1"/>
</dbReference>
<sequence>MTTHTFLLAPLAGNALWGAVGLLAGVVLIGFFARRKPMTVTARSVATGIILAVTLLLGWIFIGALSAKVQLEPTKLVLDLPAYSREVPIASLQLDAARVIDAKASDAPKLGFRTNGVGMPGYNLGWFRLKDSDTRALVSVTGDAPLLVIPTSDNYILVLSTPDGDKLLAALRQAVATGAAR</sequence>
<evidence type="ECO:0000313" key="4">
    <source>
        <dbReference type="Proteomes" id="UP001195903"/>
    </source>
</evidence>
<dbReference type="RefSeq" id="WP_214508726.1">
    <property type="nucleotide sequence ID" value="NZ_JAHEPS010000014.1"/>
</dbReference>
<dbReference type="EMBL" id="JAHEPS010000014">
    <property type="protein sequence ID" value="MBT1446528.1"/>
    <property type="molecule type" value="Genomic_DNA"/>
</dbReference>
<feature type="domain" description="Bacterial Pleckstrin homology" evidence="2">
    <location>
        <begin position="69"/>
        <end position="174"/>
    </location>
</feature>